<evidence type="ECO:0000256" key="9">
    <source>
        <dbReference type="RuleBase" id="RU004013"/>
    </source>
</evidence>
<accession>A0A9D4KPC5</accession>
<dbReference type="EC" id="2.7.4.6" evidence="9"/>
<dbReference type="Gene3D" id="3.30.70.141">
    <property type="entry name" value="Nucleoside diphosphate kinase-like domain"/>
    <property type="match status" value="1"/>
</dbReference>
<keyword evidence="13" id="KW-1185">Reference proteome</keyword>
<dbReference type="PROSITE" id="PS51374">
    <property type="entry name" value="NDPK_LIKE"/>
    <property type="match status" value="1"/>
</dbReference>
<protein>
    <recommendedName>
        <fullName evidence="9">Nucleoside diphosphate kinase</fullName>
        <ecNumber evidence="9">2.7.4.6</ecNumber>
    </recommendedName>
</protein>
<comment type="caution">
    <text evidence="11">The sequence shown here is derived from an EMBL/GenBank/DDBJ whole genome shotgun (WGS) entry which is preliminary data.</text>
</comment>
<keyword evidence="5 9" id="KW-0418">Kinase</keyword>
<evidence type="ECO:0000313" key="12">
    <source>
        <dbReference type="EMBL" id="KAH3843331.1"/>
    </source>
</evidence>
<dbReference type="SUPFAM" id="SSF54919">
    <property type="entry name" value="Nucleoside diphosphate kinase, NDK"/>
    <property type="match status" value="1"/>
</dbReference>
<dbReference type="EMBL" id="JAIWYP010000004">
    <property type="protein sequence ID" value="KAH3843228.1"/>
    <property type="molecule type" value="Genomic_DNA"/>
</dbReference>
<keyword evidence="3 9" id="KW-0808">Transferase</keyword>
<dbReference type="FunFam" id="3.30.70.141:FF:000002">
    <property type="entry name" value="Nucleoside diphosphate kinase"/>
    <property type="match status" value="1"/>
</dbReference>
<feature type="active site" description="Pros-phosphohistidine intermediate" evidence="7">
    <location>
        <position position="120"/>
    </location>
</feature>
<dbReference type="GO" id="GO:0005524">
    <property type="term" value="F:ATP binding"/>
    <property type="evidence" value="ECO:0007669"/>
    <property type="project" value="UniProtKB-KW"/>
</dbReference>
<dbReference type="InterPro" id="IPR036850">
    <property type="entry name" value="NDK-like_dom_sf"/>
</dbReference>
<feature type="binding site" evidence="7">
    <location>
        <position position="90"/>
    </location>
    <ligand>
        <name>ATP</name>
        <dbReference type="ChEBI" id="CHEBI:30616"/>
    </ligand>
</feature>
<evidence type="ECO:0000256" key="1">
    <source>
        <dbReference type="ARBA" id="ARBA00001946"/>
    </source>
</evidence>
<dbReference type="Proteomes" id="UP000828390">
    <property type="component" value="Unassembled WGS sequence"/>
</dbReference>
<dbReference type="InterPro" id="IPR001564">
    <property type="entry name" value="Nucleoside_diP_kinase"/>
</dbReference>
<gene>
    <name evidence="11" type="ORF">DPMN_116739</name>
    <name evidence="12" type="ORF">DPMN_116846</name>
</gene>
<dbReference type="NCBIfam" id="NF001908">
    <property type="entry name" value="PRK00668.1"/>
    <property type="match status" value="1"/>
</dbReference>
<evidence type="ECO:0000256" key="5">
    <source>
        <dbReference type="ARBA" id="ARBA00022777"/>
    </source>
</evidence>
<evidence type="ECO:0000259" key="10">
    <source>
        <dbReference type="SMART" id="SM00562"/>
    </source>
</evidence>
<name>A0A9D4KPC5_DREPO</name>
<dbReference type="PANTHER" id="PTHR11349">
    <property type="entry name" value="NUCLEOSIDE DIPHOSPHATE KINASE"/>
    <property type="match status" value="1"/>
</dbReference>
<dbReference type="GO" id="GO:0006228">
    <property type="term" value="P:UTP biosynthetic process"/>
    <property type="evidence" value="ECO:0007669"/>
    <property type="project" value="InterPro"/>
</dbReference>
<evidence type="ECO:0000256" key="2">
    <source>
        <dbReference type="ARBA" id="ARBA00008142"/>
    </source>
</evidence>
<dbReference type="CDD" id="cd04413">
    <property type="entry name" value="NDPk_I"/>
    <property type="match status" value="1"/>
</dbReference>
<feature type="domain" description="Nucleoside diphosphate kinase-like" evidence="10">
    <location>
        <begin position="6"/>
        <end position="143"/>
    </location>
</feature>
<dbReference type="AlphaFoldDB" id="A0A9D4KPC5"/>
<dbReference type="PRINTS" id="PR01243">
    <property type="entry name" value="NUCDPKINASE"/>
</dbReference>
<feature type="binding site" evidence="7">
    <location>
        <position position="107"/>
    </location>
    <ligand>
        <name>ATP</name>
        <dbReference type="ChEBI" id="CHEBI:30616"/>
    </ligand>
</feature>
<keyword evidence="6 9" id="KW-0067">ATP-binding</keyword>
<sequence length="154" mass="17726">MADKRSERTFIMVKPDGVQRGLVGEIMKRFENRGYKLVACKMCRPSQEHLEEHYRDLKSKPFFPGLITYMTSGPVVCMVWEGKEVVKMGRMMLGATNPLESNPGTIRGDFCIDVGRNICHGSDSVESGKRESSHWFKEGEIQEWKPAEFDWVYE</sequence>
<dbReference type="Pfam" id="PF00334">
    <property type="entry name" value="NDK"/>
    <property type="match status" value="1"/>
</dbReference>
<comment type="cofactor">
    <cofactor evidence="1">
        <name>Mg(2+)</name>
        <dbReference type="ChEBI" id="CHEBI:18420"/>
    </cofactor>
</comment>
<feature type="binding site" evidence="7">
    <location>
        <position position="14"/>
    </location>
    <ligand>
        <name>ATP</name>
        <dbReference type="ChEBI" id="CHEBI:30616"/>
    </ligand>
</feature>
<evidence type="ECO:0000256" key="4">
    <source>
        <dbReference type="ARBA" id="ARBA00022741"/>
    </source>
</evidence>
<evidence type="ECO:0000256" key="3">
    <source>
        <dbReference type="ARBA" id="ARBA00022679"/>
    </source>
</evidence>
<keyword evidence="4 9" id="KW-0547">Nucleotide-binding</keyword>
<dbReference type="InterPro" id="IPR023005">
    <property type="entry name" value="Nucleoside_diP_kinase_AS"/>
</dbReference>
<evidence type="ECO:0000256" key="6">
    <source>
        <dbReference type="ARBA" id="ARBA00022840"/>
    </source>
</evidence>
<proteinExistence type="inferred from homology"/>
<feature type="binding site" evidence="7">
    <location>
        <position position="62"/>
    </location>
    <ligand>
        <name>ATP</name>
        <dbReference type="ChEBI" id="CHEBI:30616"/>
    </ligand>
</feature>
<evidence type="ECO:0000256" key="8">
    <source>
        <dbReference type="RuleBase" id="RU004011"/>
    </source>
</evidence>
<dbReference type="SMART" id="SM00562">
    <property type="entry name" value="NDK"/>
    <property type="match status" value="1"/>
</dbReference>
<evidence type="ECO:0000256" key="7">
    <source>
        <dbReference type="PROSITE-ProRule" id="PRU00706"/>
    </source>
</evidence>
<dbReference type="PROSITE" id="PS00469">
    <property type="entry name" value="NDPK"/>
    <property type="match status" value="1"/>
</dbReference>
<reference evidence="11" key="2">
    <citation type="submission" date="2020-11" db="EMBL/GenBank/DDBJ databases">
        <authorList>
            <person name="McCartney M.A."/>
            <person name="Auch B."/>
            <person name="Kono T."/>
            <person name="Mallez S."/>
            <person name="Becker A."/>
            <person name="Gohl D.M."/>
            <person name="Silverstein K.A.T."/>
            <person name="Koren S."/>
            <person name="Bechman K.B."/>
            <person name="Herman A."/>
            <person name="Abrahante J.E."/>
            <person name="Garbe J."/>
        </authorList>
    </citation>
    <scope>NUCLEOTIDE SEQUENCE</scope>
    <source>
        <strain evidence="11">Duluth1</strain>
        <tissue evidence="11">Whole animal</tissue>
    </source>
</reference>
<dbReference type="GO" id="GO:0006241">
    <property type="term" value="P:CTP biosynthetic process"/>
    <property type="evidence" value="ECO:0007669"/>
    <property type="project" value="InterPro"/>
</dbReference>
<dbReference type="InterPro" id="IPR034907">
    <property type="entry name" value="NDK-like_dom"/>
</dbReference>
<dbReference type="HAMAP" id="MF_00451">
    <property type="entry name" value="NDP_kinase"/>
    <property type="match status" value="1"/>
</dbReference>
<feature type="binding site" evidence="7">
    <location>
        <position position="96"/>
    </location>
    <ligand>
        <name>ATP</name>
        <dbReference type="ChEBI" id="CHEBI:30616"/>
    </ligand>
</feature>
<organism evidence="11 13">
    <name type="scientific">Dreissena polymorpha</name>
    <name type="common">Zebra mussel</name>
    <name type="synonym">Mytilus polymorpha</name>
    <dbReference type="NCBI Taxonomy" id="45954"/>
    <lineage>
        <taxon>Eukaryota</taxon>
        <taxon>Metazoa</taxon>
        <taxon>Spiralia</taxon>
        <taxon>Lophotrochozoa</taxon>
        <taxon>Mollusca</taxon>
        <taxon>Bivalvia</taxon>
        <taxon>Autobranchia</taxon>
        <taxon>Heteroconchia</taxon>
        <taxon>Euheterodonta</taxon>
        <taxon>Imparidentia</taxon>
        <taxon>Neoheterodontei</taxon>
        <taxon>Myida</taxon>
        <taxon>Dreissenoidea</taxon>
        <taxon>Dreissenidae</taxon>
        <taxon>Dreissena</taxon>
    </lineage>
</organism>
<feature type="binding site" evidence="7">
    <location>
        <position position="117"/>
    </location>
    <ligand>
        <name>ATP</name>
        <dbReference type="ChEBI" id="CHEBI:30616"/>
    </ligand>
</feature>
<dbReference type="GO" id="GO:0004550">
    <property type="term" value="F:nucleoside diphosphate kinase activity"/>
    <property type="evidence" value="ECO:0007669"/>
    <property type="project" value="UniProtKB-EC"/>
</dbReference>
<reference evidence="11" key="1">
    <citation type="journal article" date="2019" name="bioRxiv">
        <title>The Genome of the Zebra Mussel, Dreissena polymorpha: A Resource for Invasive Species Research.</title>
        <authorList>
            <person name="McCartney M.A."/>
            <person name="Auch B."/>
            <person name="Kono T."/>
            <person name="Mallez S."/>
            <person name="Zhang Y."/>
            <person name="Obille A."/>
            <person name="Becker A."/>
            <person name="Abrahante J.E."/>
            <person name="Garbe J."/>
            <person name="Badalamenti J.P."/>
            <person name="Herman A."/>
            <person name="Mangelson H."/>
            <person name="Liachko I."/>
            <person name="Sullivan S."/>
            <person name="Sone E.D."/>
            <person name="Koren S."/>
            <person name="Silverstein K.A.T."/>
            <person name="Beckman K.B."/>
            <person name="Gohl D.M."/>
        </authorList>
    </citation>
    <scope>NUCLEOTIDE SEQUENCE</scope>
    <source>
        <strain evidence="11">Duluth1</strain>
        <tissue evidence="11">Whole animal</tissue>
    </source>
</reference>
<comment type="catalytic activity">
    <reaction evidence="9">
        <text>a 2'-deoxyribonucleoside 5'-diphosphate + ATP = a 2'-deoxyribonucleoside 5'-triphosphate + ADP</text>
        <dbReference type="Rhea" id="RHEA:44640"/>
        <dbReference type="ChEBI" id="CHEBI:30616"/>
        <dbReference type="ChEBI" id="CHEBI:61560"/>
        <dbReference type="ChEBI" id="CHEBI:73316"/>
        <dbReference type="ChEBI" id="CHEBI:456216"/>
        <dbReference type="EC" id="2.7.4.6"/>
    </reaction>
</comment>
<dbReference type="EMBL" id="JAIWYP010000004">
    <property type="protein sequence ID" value="KAH3843331.1"/>
    <property type="molecule type" value="Genomic_DNA"/>
</dbReference>
<dbReference type="GO" id="GO:0006183">
    <property type="term" value="P:GTP biosynthetic process"/>
    <property type="evidence" value="ECO:0007669"/>
    <property type="project" value="InterPro"/>
</dbReference>
<comment type="similarity">
    <text evidence="2 7 8">Belongs to the NDK family.</text>
</comment>
<evidence type="ECO:0000313" key="13">
    <source>
        <dbReference type="Proteomes" id="UP000828390"/>
    </source>
</evidence>
<evidence type="ECO:0000313" key="11">
    <source>
        <dbReference type="EMBL" id="KAH3843228.1"/>
    </source>
</evidence>